<dbReference type="InterPro" id="IPR014284">
    <property type="entry name" value="RNA_pol_sigma-70_dom"/>
</dbReference>
<dbReference type="GO" id="GO:0006352">
    <property type="term" value="P:DNA-templated transcription initiation"/>
    <property type="evidence" value="ECO:0007669"/>
    <property type="project" value="InterPro"/>
</dbReference>
<accession>A0A1Y4LHQ1</accession>
<evidence type="ECO:0000313" key="8">
    <source>
        <dbReference type="EMBL" id="OUP52190.1"/>
    </source>
</evidence>
<dbReference type="SUPFAM" id="SSF88946">
    <property type="entry name" value="Sigma2 domain of RNA polymerase sigma factors"/>
    <property type="match status" value="1"/>
</dbReference>
<evidence type="ECO:0000313" key="11">
    <source>
        <dbReference type="Proteomes" id="UP000195897"/>
    </source>
</evidence>
<evidence type="ECO:0000259" key="7">
    <source>
        <dbReference type="Pfam" id="PF04545"/>
    </source>
</evidence>
<feature type="domain" description="RNA polymerase sigma-70 region 2" evidence="6">
    <location>
        <begin position="12"/>
        <end position="76"/>
    </location>
</feature>
<evidence type="ECO:0000256" key="1">
    <source>
        <dbReference type="ARBA" id="ARBA00010641"/>
    </source>
</evidence>
<keyword evidence="2" id="KW-0805">Transcription regulation</keyword>
<dbReference type="InterPro" id="IPR036388">
    <property type="entry name" value="WH-like_DNA-bd_sf"/>
</dbReference>
<dbReference type="InterPro" id="IPR039425">
    <property type="entry name" value="RNA_pol_sigma-70-like"/>
</dbReference>
<dbReference type="AlphaFoldDB" id="A0A1Y4LHQ1"/>
<dbReference type="Proteomes" id="UP000195326">
    <property type="component" value="Unassembled WGS sequence"/>
</dbReference>
<sequence length="153" mass="18054">MEREEFAARVQDIREQLYRTAYGYLGNAHDSLEAVDEAVYQGFRARKKIRQPEFFTTWMTRILIHVCYRELKRRTRQQEVPVEEQGAEDYDGLPLREAIERLPEELRQVIVLRYFTGLTQAETAQALEIPQGTVVTRQRRALALLRVELEEDV</sequence>
<reference evidence="10 11" key="1">
    <citation type="submission" date="2017-04" db="EMBL/GenBank/DDBJ databases">
        <title>Function of individual gut microbiota members based on whole genome sequencing of pure cultures obtained from chicken caecum.</title>
        <authorList>
            <person name="Medvecky M."/>
            <person name="Cejkova D."/>
            <person name="Polansky O."/>
            <person name="Karasova D."/>
            <person name="Kubasova T."/>
            <person name="Cizek A."/>
            <person name="Rychlik I."/>
        </authorList>
    </citation>
    <scope>NUCLEOTIDE SEQUENCE [LARGE SCALE GENOMIC DNA]</scope>
    <source>
        <strain evidence="10">An179</strain>
        <strain evidence="11">An180</strain>
    </source>
</reference>
<dbReference type="InterPro" id="IPR013324">
    <property type="entry name" value="RNA_pol_sigma_r3/r4-like"/>
</dbReference>
<dbReference type="Pfam" id="PF04542">
    <property type="entry name" value="Sigma70_r2"/>
    <property type="match status" value="1"/>
</dbReference>
<dbReference type="PANTHER" id="PTHR43133:SF51">
    <property type="entry name" value="RNA POLYMERASE SIGMA FACTOR"/>
    <property type="match status" value="1"/>
</dbReference>
<dbReference type="InterPro" id="IPR013325">
    <property type="entry name" value="RNA_pol_sigma_r2"/>
</dbReference>
<dbReference type="InterPro" id="IPR007627">
    <property type="entry name" value="RNA_pol_sigma70_r2"/>
</dbReference>
<dbReference type="Gene3D" id="1.10.10.10">
    <property type="entry name" value="Winged helix-like DNA-binding domain superfamily/Winged helix DNA-binding domain"/>
    <property type="match status" value="1"/>
</dbReference>
<evidence type="ECO:0000256" key="5">
    <source>
        <dbReference type="ARBA" id="ARBA00023163"/>
    </source>
</evidence>
<dbReference type="RefSeq" id="WP_087373590.1">
    <property type="nucleotide sequence ID" value="NZ_JBKTCX010000043.1"/>
</dbReference>
<evidence type="ECO:0000256" key="3">
    <source>
        <dbReference type="ARBA" id="ARBA00023082"/>
    </source>
</evidence>
<dbReference type="EMBL" id="NFKL01000020">
    <property type="protein sequence ID" value="OUP56218.1"/>
    <property type="molecule type" value="Genomic_DNA"/>
</dbReference>
<keyword evidence="4" id="KW-0238">DNA-binding</keyword>
<keyword evidence="3" id="KW-0731">Sigma factor</keyword>
<dbReference type="CDD" id="cd06171">
    <property type="entry name" value="Sigma70_r4"/>
    <property type="match status" value="1"/>
</dbReference>
<evidence type="ECO:0000256" key="4">
    <source>
        <dbReference type="ARBA" id="ARBA00023125"/>
    </source>
</evidence>
<comment type="similarity">
    <text evidence="1">Belongs to the sigma-70 factor family. ECF subfamily.</text>
</comment>
<dbReference type="Pfam" id="PF04545">
    <property type="entry name" value="Sigma70_r4"/>
    <property type="match status" value="1"/>
</dbReference>
<dbReference type="InterPro" id="IPR007630">
    <property type="entry name" value="RNA_pol_sigma70_r4"/>
</dbReference>
<evidence type="ECO:0000313" key="9">
    <source>
        <dbReference type="EMBL" id="OUP56218.1"/>
    </source>
</evidence>
<dbReference type="GO" id="GO:0003677">
    <property type="term" value="F:DNA binding"/>
    <property type="evidence" value="ECO:0007669"/>
    <property type="project" value="UniProtKB-KW"/>
</dbReference>
<dbReference type="Gene3D" id="1.10.1740.10">
    <property type="match status" value="1"/>
</dbReference>
<gene>
    <name evidence="9" type="ORF">B5F15_13025</name>
    <name evidence="8" type="ORF">B5F17_10250</name>
</gene>
<dbReference type="SUPFAM" id="SSF88659">
    <property type="entry name" value="Sigma3 and sigma4 domains of RNA polymerase sigma factors"/>
    <property type="match status" value="1"/>
</dbReference>
<name>A0A1Y4LHQ1_9FIRM</name>
<dbReference type="Proteomes" id="UP000195897">
    <property type="component" value="Unassembled WGS sequence"/>
</dbReference>
<proteinExistence type="inferred from homology"/>
<evidence type="ECO:0000313" key="10">
    <source>
        <dbReference type="Proteomes" id="UP000195326"/>
    </source>
</evidence>
<dbReference type="GO" id="GO:0016987">
    <property type="term" value="F:sigma factor activity"/>
    <property type="evidence" value="ECO:0007669"/>
    <property type="project" value="UniProtKB-KW"/>
</dbReference>
<feature type="domain" description="RNA polymerase sigma-70 region 4" evidence="7">
    <location>
        <begin position="98"/>
        <end position="146"/>
    </location>
</feature>
<evidence type="ECO:0000259" key="6">
    <source>
        <dbReference type="Pfam" id="PF04542"/>
    </source>
</evidence>
<protein>
    <submittedName>
        <fullName evidence="9">RNA polymerase subunit sigma-24</fullName>
    </submittedName>
</protein>
<reference evidence="9" key="2">
    <citation type="journal article" date="2018" name="BMC Genomics">
        <title>Whole genome sequencing and function prediction of 133 gut anaerobes isolated from chicken caecum in pure cultures.</title>
        <authorList>
            <person name="Medvecky M."/>
            <person name="Cejkova D."/>
            <person name="Polansky O."/>
            <person name="Karasova D."/>
            <person name="Kubasova T."/>
            <person name="Cizek A."/>
            <person name="Rychlik I."/>
        </authorList>
    </citation>
    <scope>NUCLEOTIDE SEQUENCE</scope>
    <source>
        <strain evidence="9">An179</strain>
        <strain evidence="8">An180</strain>
    </source>
</reference>
<dbReference type="STRING" id="501571.GCA_900143195_02518"/>
<comment type="caution">
    <text evidence="9">The sequence shown here is derived from an EMBL/GenBank/DDBJ whole genome shotgun (WGS) entry which is preliminary data.</text>
</comment>
<dbReference type="PANTHER" id="PTHR43133">
    <property type="entry name" value="RNA POLYMERASE ECF-TYPE SIGMA FACTO"/>
    <property type="match status" value="1"/>
</dbReference>
<dbReference type="EMBL" id="NFKK01000012">
    <property type="protein sequence ID" value="OUP52190.1"/>
    <property type="molecule type" value="Genomic_DNA"/>
</dbReference>
<keyword evidence="5" id="KW-0804">Transcription</keyword>
<evidence type="ECO:0000256" key="2">
    <source>
        <dbReference type="ARBA" id="ARBA00023015"/>
    </source>
</evidence>
<organism evidence="9 10">
    <name type="scientific">Butyricicoccus pullicaecorum</name>
    <dbReference type="NCBI Taxonomy" id="501571"/>
    <lineage>
        <taxon>Bacteria</taxon>
        <taxon>Bacillati</taxon>
        <taxon>Bacillota</taxon>
        <taxon>Clostridia</taxon>
        <taxon>Eubacteriales</taxon>
        <taxon>Butyricicoccaceae</taxon>
        <taxon>Butyricicoccus</taxon>
    </lineage>
</organism>
<dbReference type="NCBIfam" id="TIGR02937">
    <property type="entry name" value="sigma70-ECF"/>
    <property type="match status" value="1"/>
</dbReference>